<keyword evidence="4" id="KW-0804">Transcription</keyword>
<dbReference type="GO" id="GO:0019344">
    <property type="term" value="P:cysteine biosynthetic process"/>
    <property type="evidence" value="ECO:0007669"/>
    <property type="project" value="TreeGrafter"/>
</dbReference>
<evidence type="ECO:0000256" key="2">
    <source>
        <dbReference type="ARBA" id="ARBA00023015"/>
    </source>
</evidence>
<dbReference type="AlphaFoldDB" id="A0A1B8PMC1"/>
<keyword evidence="2" id="KW-0805">Transcription regulation</keyword>
<dbReference type="EMBL" id="LZDN01000001">
    <property type="protein sequence ID" value="OBX52225.1"/>
    <property type="molecule type" value="Genomic_DNA"/>
</dbReference>
<dbReference type="PANTHER" id="PTHR30126:SF6">
    <property type="entry name" value="HTH-TYPE TRANSCRIPTIONAL REGULATOR CYSB-RELATED"/>
    <property type="match status" value="1"/>
</dbReference>
<dbReference type="GO" id="GO:0003700">
    <property type="term" value="F:DNA-binding transcription factor activity"/>
    <property type="evidence" value="ECO:0007669"/>
    <property type="project" value="InterPro"/>
</dbReference>
<dbReference type="CDD" id="cd08413">
    <property type="entry name" value="PBP2_CysB_like"/>
    <property type="match status" value="1"/>
</dbReference>
<dbReference type="Proteomes" id="UP000092671">
    <property type="component" value="Unassembled WGS sequence"/>
</dbReference>
<evidence type="ECO:0000313" key="6">
    <source>
        <dbReference type="EMBL" id="OBX52225.1"/>
    </source>
</evidence>
<keyword evidence="3" id="KW-0238">DNA-binding</keyword>
<comment type="similarity">
    <text evidence="1">Belongs to the LysR transcriptional regulatory family.</text>
</comment>
<gene>
    <name evidence="6" type="ORF">A9Z60_00620</name>
</gene>
<evidence type="ECO:0000256" key="1">
    <source>
        <dbReference type="ARBA" id="ARBA00009437"/>
    </source>
</evidence>
<reference evidence="6 7" key="1">
    <citation type="submission" date="2016-06" db="EMBL/GenBank/DDBJ databases">
        <title>Draft genome of Moraxella nonliquefaciens CCUG 60284.</title>
        <authorList>
            <person name="Salva-Serra F."/>
            <person name="Engstrom-Jakobsson H."/>
            <person name="Thorell K."/>
            <person name="Gonzales-Siles L."/>
            <person name="Karlsson R."/>
            <person name="Boulund F."/>
            <person name="Engstrand L."/>
            <person name="Kristiansson E."/>
            <person name="Moore E."/>
        </authorList>
    </citation>
    <scope>NUCLEOTIDE SEQUENCE [LARGE SCALE GENOMIC DNA]</scope>
    <source>
        <strain evidence="6 7">CCUG 60284</strain>
    </source>
</reference>
<dbReference type="InterPro" id="IPR036390">
    <property type="entry name" value="WH_DNA-bd_sf"/>
</dbReference>
<feature type="domain" description="HTH lysR-type" evidence="5">
    <location>
        <begin position="14"/>
        <end position="72"/>
    </location>
</feature>
<evidence type="ECO:0000256" key="3">
    <source>
        <dbReference type="ARBA" id="ARBA00023125"/>
    </source>
</evidence>
<dbReference type="Pfam" id="PF03466">
    <property type="entry name" value="LysR_substrate"/>
    <property type="match status" value="1"/>
</dbReference>
<evidence type="ECO:0000259" key="5">
    <source>
        <dbReference type="PROSITE" id="PS50931"/>
    </source>
</evidence>
<proteinExistence type="inferred from homology"/>
<organism evidence="6 7">
    <name type="scientific">Moraxella nonliquefaciens</name>
    <dbReference type="NCBI Taxonomy" id="478"/>
    <lineage>
        <taxon>Bacteria</taxon>
        <taxon>Pseudomonadati</taxon>
        <taxon>Pseudomonadota</taxon>
        <taxon>Gammaproteobacteria</taxon>
        <taxon>Moraxellales</taxon>
        <taxon>Moraxellaceae</taxon>
        <taxon>Moraxella</taxon>
    </lineage>
</organism>
<dbReference type="RefSeq" id="WP_066890699.1">
    <property type="nucleotide sequence ID" value="NZ_JAKREH010000001.1"/>
</dbReference>
<evidence type="ECO:0000313" key="7">
    <source>
        <dbReference type="Proteomes" id="UP000092671"/>
    </source>
</evidence>
<dbReference type="Gene3D" id="3.40.190.10">
    <property type="entry name" value="Periplasmic binding protein-like II"/>
    <property type="match status" value="2"/>
</dbReference>
<dbReference type="GO" id="GO:0000976">
    <property type="term" value="F:transcription cis-regulatory region binding"/>
    <property type="evidence" value="ECO:0007669"/>
    <property type="project" value="TreeGrafter"/>
</dbReference>
<dbReference type="InterPro" id="IPR000847">
    <property type="entry name" value="LysR_HTH_N"/>
</dbReference>
<protein>
    <submittedName>
        <fullName evidence="6">CysB family transcriptional regulator</fullName>
    </submittedName>
</protein>
<comment type="caution">
    <text evidence="6">The sequence shown here is derived from an EMBL/GenBank/DDBJ whole genome shotgun (WGS) entry which is preliminary data.</text>
</comment>
<dbReference type="SUPFAM" id="SSF46785">
    <property type="entry name" value="Winged helix' DNA-binding domain"/>
    <property type="match status" value="1"/>
</dbReference>
<dbReference type="Gene3D" id="1.10.10.10">
    <property type="entry name" value="Winged helix-like DNA-binding domain superfamily/Winged helix DNA-binding domain"/>
    <property type="match status" value="1"/>
</dbReference>
<name>A0A1B8PMC1_MORNO</name>
<dbReference type="InterPro" id="IPR036388">
    <property type="entry name" value="WH-like_DNA-bd_sf"/>
</dbReference>
<dbReference type="InterPro" id="IPR037423">
    <property type="entry name" value="CysB_PBP2"/>
</dbReference>
<sequence length="314" mass="34888">MAINVVINQKHLQIQLKQLETVWHTVVNGYNLSQAAQLLHTSQSSLSKQIVSLENQLKTEVFTRQGKRLTGLTPIGKSLLPHIEAIFAEIRTIENLSLDFNNAQEGTLTVATTHTQARYVLPAVVKDFLQKFPKVNLVLQQADPETIAQMVIRGQADIGIATESLLNNAVLRCHRYYDWSHVVIIPKNHELSRLAGVMDGVDLPELASFPIITYHGGFTGRGTIDKTFEQAGLQPKIVLAALDSDVISTYVSAGLGVGIIAQMAYEPTNYPNLVAIPISHFGRFTSWIAVRDDSDIRKFGDEFIKLCQSQFDRL</sequence>
<dbReference type="PRINTS" id="PR00039">
    <property type="entry name" value="HTHLYSR"/>
</dbReference>
<accession>A0A1B8PMC1</accession>
<evidence type="ECO:0000256" key="4">
    <source>
        <dbReference type="ARBA" id="ARBA00023163"/>
    </source>
</evidence>
<dbReference type="Pfam" id="PF00126">
    <property type="entry name" value="HTH_1"/>
    <property type="match status" value="1"/>
</dbReference>
<dbReference type="PROSITE" id="PS50931">
    <property type="entry name" value="HTH_LYSR"/>
    <property type="match status" value="1"/>
</dbReference>
<dbReference type="SUPFAM" id="SSF53850">
    <property type="entry name" value="Periplasmic binding protein-like II"/>
    <property type="match status" value="1"/>
</dbReference>
<dbReference type="InterPro" id="IPR005119">
    <property type="entry name" value="LysR_subst-bd"/>
</dbReference>
<dbReference type="PANTHER" id="PTHR30126">
    <property type="entry name" value="HTH-TYPE TRANSCRIPTIONAL REGULATOR"/>
    <property type="match status" value="1"/>
</dbReference>
<dbReference type="OrthoDB" id="5297026at2"/>